<protein>
    <submittedName>
        <fullName evidence="1">Uncharacterized protein</fullName>
    </submittedName>
</protein>
<organism evidence="1 2">
    <name type="scientific">Plakobranchus ocellatus</name>
    <dbReference type="NCBI Taxonomy" id="259542"/>
    <lineage>
        <taxon>Eukaryota</taxon>
        <taxon>Metazoa</taxon>
        <taxon>Spiralia</taxon>
        <taxon>Lophotrochozoa</taxon>
        <taxon>Mollusca</taxon>
        <taxon>Gastropoda</taxon>
        <taxon>Heterobranchia</taxon>
        <taxon>Euthyneura</taxon>
        <taxon>Panpulmonata</taxon>
        <taxon>Sacoglossa</taxon>
        <taxon>Placobranchoidea</taxon>
        <taxon>Plakobranchidae</taxon>
        <taxon>Plakobranchus</taxon>
    </lineage>
</organism>
<comment type="caution">
    <text evidence="1">The sequence shown here is derived from an EMBL/GenBank/DDBJ whole genome shotgun (WGS) entry which is preliminary data.</text>
</comment>
<reference evidence="1 2" key="1">
    <citation type="journal article" date="2021" name="Elife">
        <title>Chloroplast acquisition without the gene transfer in kleptoplastic sea slugs, Plakobranchus ocellatus.</title>
        <authorList>
            <person name="Maeda T."/>
            <person name="Takahashi S."/>
            <person name="Yoshida T."/>
            <person name="Shimamura S."/>
            <person name="Takaki Y."/>
            <person name="Nagai Y."/>
            <person name="Toyoda A."/>
            <person name="Suzuki Y."/>
            <person name="Arimoto A."/>
            <person name="Ishii H."/>
            <person name="Satoh N."/>
            <person name="Nishiyama T."/>
            <person name="Hasebe M."/>
            <person name="Maruyama T."/>
            <person name="Minagawa J."/>
            <person name="Obokata J."/>
            <person name="Shigenobu S."/>
        </authorList>
    </citation>
    <scope>NUCLEOTIDE SEQUENCE [LARGE SCALE GENOMIC DNA]</scope>
</reference>
<dbReference type="EMBL" id="BLXT01000816">
    <property type="protein sequence ID" value="GFN80287.1"/>
    <property type="molecule type" value="Genomic_DNA"/>
</dbReference>
<evidence type="ECO:0000313" key="2">
    <source>
        <dbReference type="Proteomes" id="UP000735302"/>
    </source>
</evidence>
<sequence length="122" mass="13676">MCMCVWPREPRVAFIPRSEIKQIEKVIQPRWRPSVCGASVTRADNRYLPPLHIKGGSHLIISDLTQKVKSLGALAEIVSCDDEQFSALVSAKSATSDVCWNNPRPVQFSFFFKLSSQRQNAG</sequence>
<evidence type="ECO:0000313" key="1">
    <source>
        <dbReference type="EMBL" id="GFN80287.1"/>
    </source>
</evidence>
<proteinExistence type="predicted"/>
<dbReference type="Proteomes" id="UP000735302">
    <property type="component" value="Unassembled WGS sequence"/>
</dbReference>
<accession>A0AAV3YDR5</accession>
<keyword evidence="2" id="KW-1185">Reference proteome</keyword>
<gene>
    <name evidence="1" type="ORF">PoB_000679300</name>
</gene>
<name>A0AAV3YDR5_9GAST</name>
<dbReference type="AlphaFoldDB" id="A0AAV3YDR5"/>